<dbReference type="Gene3D" id="3.90.1800.10">
    <property type="entry name" value="RNA polymerase alpha subunit dimerisation domain"/>
    <property type="match status" value="1"/>
</dbReference>
<evidence type="ECO:0000259" key="11">
    <source>
        <dbReference type="Pfam" id="PF04560"/>
    </source>
</evidence>
<dbReference type="InterPro" id="IPR007645">
    <property type="entry name" value="RNA_pol_Rpb2_3"/>
</dbReference>
<dbReference type="AlphaFoldDB" id="A0A0S7Y2D1"/>
<dbReference type="Pfam" id="PF04563">
    <property type="entry name" value="RNA_pol_Rpb2_1"/>
    <property type="match status" value="1"/>
</dbReference>
<dbReference type="GO" id="GO:0032549">
    <property type="term" value="F:ribonucleoside binding"/>
    <property type="evidence" value="ECO:0007669"/>
    <property type="project" value="InterPro"/>
</dbReference>
<feature type="domain" description="RNA polymerase Rpb2" evidence="11">
    <location>
        <begin position="981"/>
        <end position="1056"/>
    </location>
</feature>
<evidence type="ECO:0000256" key="9">
    <source>
        <dbReference type="SAM" id="MobiDB-lite"/>
    </source>
</evidence>
<organism evidence="16 17">
    <name type="scientific">candidate division WOR-1 bacterium DG_54_3</name>
    <dbReference type="NCBI Taxonomy" id="1703775"/>
    <lineage>
        <taxon>Bacteria</taxon>
        <taxon>Bacillati</taxon>
        <taxon>Saganbacteria</taxon>
    </lineage>
</organism>
<dbReference type="Gene3D" id="2.40.50.100">
    <property type="match status" value="1"/>
</dbReference>
<dbReference type="InterPro" id="IPR007641">
    <property type="entry name" value="RNA_pol_Rpb2_7"/>
</dbReference>
<dbReference type="InterPro" id="IPR037033">
    <property type="entry name" value="DNA-dir_RNAP_su2_hyb_sf"/>
</dbReference>
<dbReference type="InterPro" id="IPR014724">
    <property type="entry name" value="RNA_pol_RPB2_OB-fold"/>
</dbReference>
<keyword evidence="2 6" id="KW-0808">Transferase</keyword>
<comment type="catalytic activity">
    <reaction evidence="5 6 8">
        <text>RNA(n) + a ribonucleoside 5'-triphosphate = RNA(n+1) + diphosphate</text>
        <dbReference type="Rhea" id="RHEA:21248"/>
        <dbReference type="Rhea" id="RHEA-COMP:14527"/>
        <dbReference type="Rhea" id="RHEA-COMP:17342"/>
        <dbReference type="ChEBI" id="CHEBI:33019"/>
        <dbReference type="ChEBI" id="CHEBI:61557"/>
        <dbReference type="ChEBI" id="CHEBI:140395"/>
        <dbReference type="EC" id="2.7.7.6"/>
    </reaction>
</comment>
<gene>
    <name evidence="6" type="primary">rpoB</name>
    <name evidence="16" type="ORF">AMJ44_05585</name>
</gene>
<keyword evidence="1 6" id="KW-0240">DNA-directed RNA polymerase</keyword>
<evidence type="ECO:0000256" key="2">
    <source>
        <dbReference type="ARBA" id="ARBA00022679"/>
    </source>
</evidence>
<dbReference type="InterPro" id="IPR007642">
    <property type="entry name" value="RNA_pol_Rpb2_2"/>
</dbReference>
<evidence type="ECO:0000256" key="8">
    <source>
        <dbReference type="RuleBase" id="RU363031"/>
    </source>
</evidence>
<dbReference type="PROSITE" id="PS01166">
    <property type="entry name" value="RNA_POL_BETA"/>
    <property type="match status" value="1"/>
</dbReference>
<evidence type="ECO:0000256" key="4">
    <source>
        <dbReference type="ARBA" id="ARBA00023163"/>
    </source>
</evidence>
<dbReference type="GO" id="GO:0003899">
    <property type="term" value="F:DNA-directed RNA polymerase activity"/>
    <property type="evidence" value="ECO:0007669"/>
    <property type="project" value="UniProtKB-UniRule"/>
</dbReference>
<dbReference type="Proteomes" id="UP000051861">
    <property type="component" value="Unassembled WGS sequence"/>
</dbReference>
<dbReference type="InterPro" id="IPR007644">
    <property type="entry name" value="RNA_pol_bsu_protrusion"/>
</dbReference>
<dbReference type="InterPro" id="IPR019462">
    <property type="entry name" value="DNA-dir_RNA_pol_bsu_external_1"/>
</dbReference>
<dbReference type="EMBL" id="LIZX01000041">
    <property type="protein sequence ID" value="KPJ68746.1"/>
    <property type="molecule type" value="Genomic_DNA"/>
</dbReference>
<evidence type="ECO:0000256" key="5">
    <source>
        <dbReference type="ARBA" id="ARBA00048552"/>
    </source>
</evidence>
<evidence type="ECO:0000259" key="13">
    <source>
        <dbReference type="Pfam" id="PF04563"/>
    </source>
</evidence>
<keyword evidence="4 6" id="KW-0804">Transcription</keyword>
<dbReference type="InterPro" id="IPR037034">
    <property type="entry name" value="RNA_pol_Rpb2_2_sf"/>
</dbReference>
<evidence type="ECO:0000256" key="7">
    <source>
        <dbReference type="RuleBase" id="RU000434"/>
    </source>
</evidence>
<dbReference type="Pfam" id="PF10385">
    <property type="entry name" value="RNA_pol_Rpb2_45"/>
    <property type="match status" value="1"/>
</dbReference>
<feature type="compositionally biased region" description="Basic and acidic residues" evidence="9">
    <location>
        <begin position="1061"/>
        <end position="1082"/>
    </location>
</feature>
<comment type="similarity">
    <text evidence="6 7">Belongs to the RNA polymerase beta chain family.</text>
</comment>
<reference evidence="16 17" key="1">
    <citation type="journal article" date="2015" name="Microbiome">
        <title>Genomic resolution of linkages in carbon, nitrogen, and sulfur cycling among widespread estuary sediment bacteria.</title>
        <authorList>
            <person name="Baker B.J."/>
            <person name="Lazar C.S."/>
            <person name="Teske A.P."/>
            <person name="Dick G.J."/>
        </authorList>
    </citation>
    <scope>NUCLEOTIDE SEQUENCE [LARGE SCALE GENOMIC DNA]</scope>
    <source>
        <strain evidence="16">DG_54_3</strain>
    </source>
</reference>
<dbReference type="InterPro" id="IPR007121">
    <property type="entry name" value="RNA_pol_bsu_CS"/>
</dbReference>
<sequence length="1090" mass="122128">MSERIKLIQPKQKKVVEPPDLLELQKESFQWFLEEGLPEELRAISPIKGYEGKLELSFSGKYILAKPKYTARECLLRETTYALPLKVEARLLNKQTREVKSQDVFIGDLPMMTERGTFIINGAERVIVSQLVRSPGVYYRESKRIERAGKVFYYATIIPDRGSWLEIETDASGAIFARINRTRKIPIAMFLSAIGCSEKEILGALAEGEFRRRSLKECPILPKDEALIEVYKKLRPGDPVTQEGAQVYLNNLFFNARRYDLGRVGRYKMNRKLGINVPDDKAVLTKADILAMVKYLILINSGEGIADDIDHLGNRRVRAVGELLQRQIRIGLTRIERLIKEQMMVKGDEAVAPVQLINIRPLQAVIKEFFGSSQLSQFMDQTNPLAELTHKRRLSALGPGGLSRERAGFEVRDIHPSHYGRICPIETPEGPNAGLIASLATHARVNKYGFIETPYYKVHKGVVARKIEYLTADIEDLHRIASCDVRTDKKGKIMEDQVPVRYKREFIFAPRQEVDYVGVAPEQIVGISTSMIPFLEHNDANRALMGANMQRQSVPLLRPEEPVVGTGLESKVANDSRTLVKAENSGKVIRATADEIVIQRSNKKKDVYKLLTFSRSNQDTLIHQRPTVRIGQSVKKGEVIADGSATSNGELALGRNVLVALMPWEGYNYEDAILVSERLVKKDLFTSVHVQRLEVEVRATKLGMEEISREIPNVGEEALAKLDERGIVTPGAEVGPGDILVGKVTPKGETELPAEEKLLRAIFGDKARDMRDTSLRVPPGETGIVIAVRAFSREKGDELPPGVHELVRVYLAQLRRISIGDKLAGRHGNKGVIAKILPEEDMPYLPDGTPMDLILNPLGVPSRMNIGQIFELLLGYAGWLLSKKYELAPFDESIEEDASINIVQKELEKAAADAEIPWLDISGKVELRDGRTGKPFGRKIAVGYMYLMKLIHLVDDKMHARSTGPYSLITQQPLGGKAQFGGQRFGEMEVWALEAYGSAYTLQELLTVKSDDVVGRSRVYESILKGKPMGKPGIPESFKVLVKELRSLALDVKTLTKEGKEVSIDEQEKLPGKKMPRIFEEKRRRKLGTR</sequence>
<feature type="domain" description="DNA-directed RNA polymerase subunit 2 hybrid-binding" evidence="10">
    <location>
        <begin position="582"/>
        <end position="979"/>
    </location>
</feature>
<feature type="domain" description="RNA polymerase beta subunit protrusion" evidence="13">
    <location>
        <begin position="21"/>
        <end position="359"/>
    </location>
</feature>
<dbReference type="GO" id="GO:0006351">
    <property type="term" value="P:DNA-templated transcription"/>
    <property type="evidence" value="ECO:0007669"/>
    <property type="project" value="UniProtKB-UniRule"/>
</dbReference>
<dbReference type="Gene3D" id="3.90.1110.10">
    <property type="entry name" value="RNA polymerase Rpb2, domain 2"/>
    <property type="match status" value="1"/>
</dbReference>
<dbReference type="CDD" id="cd00653">
    <property type="entry name" value="RNA_pol_B_RPB2"/>
    <property type="match status" value="1"/>
</dbReference>
<protein>
    <recommendedName>
        <fullName evidence="6 8">DNA-directed RNA polymerase subunit beta</fullName>
        <shortName evidence="6">RNAP subunit beta</shortName>
        <ecNumber evidence="6 8">2.7.7.6</ecNumber>
    </recommendedName>
    <alternativeName>
        <fullName evidence="6">RNA polymerase subunit beta</fullName>
    </alternativeName>
    <alternativeName>
        <fullName evidence="6">Transcriptase subunit beta</fullName>
    </alternativeName>
</protein>
<dbReference type="Gene3D" id="2.40.270.10">
    <property type="entry name" value="DNA-directed RNA polymerase, subunit 2, domain 6"/>
    <property type="match status" value="1"/>
</dbReference>
<dbReference type="Gene3D" id="2.40.50.150">
    <property type="match status" value="1"/>
</dbReference>
<dbReference type="PATRIC" id="fig|1703775.3.peg.2016"/>
<dbReference type="SUPFAM" id="SSF64484">
    <property type="entry name" value="beta and beta-prime subunits of DNA dependent RNA-polymerase"/>
    <property type="match status" value="1"/>
</dbReference>
<comment type="subunit">
    <text evidence="6 8">The RNAP catalytic core consists of 2 alpha, 1 beta, 1 beta' and 1 omega subunit. When a sigma factor is associated with the core the holoenzyme is formed, which can initiate transcription.</text>
</comment>
<dbReference type="InterPro" id="IPR015712">
    <property type="entry name" value="DNA-dir_RNA_pol_su2"/>
</dbReference>
<dbReference type="Pfam" id="PF04560">
    <property type="entry name" value="RNA_pol_Rpb2_7"/>
    <property type="match status" value="1"/>
</dbReference>
<dbReference type="FunFam" id="3.90.1800.10:FF:000001">
    <property type="entry name" value="DNA-directed RNA polymerase subunit beta"/>
    <property type="match status" value="1"/>
</dbReference>
<dbReference type="Pfam" id="PF04565">
    <property type="entry name" value="RNA_pol_Rpb2_3"/>
    <property type="match status" value="1"/>
</dbReference>
<dbReference type="InterPro" id="IPR042107">
    <property type="entry name" value="DNA-dir_RNA_pol_bsu_ext_1_sf"/>
</dbReference>
<dbReference type="EC" id="2.7.7.6" evidence="6 8"/>
<proteinExistence type="inferred from homology"/>
<dbReference type="NCBIfam" id="TIGR02013">
    <property type="entry name" value="rpoB"/>
    <property type="match status" value="1"/>
</dbReference>
<feature type="domain" description="RNA polymerase Rpb2" evidence="14">
    <location>
        <begin position="377"/>
        <end position="445"/>
    </location>
</feature>
<evidence type="ECO:0000256" key="6">
    <source>
        <dbReference type="HAMAP-Rule" id="MF_01321"/>
    </source>
</evidence>
<keyword evidence="3 6" id="KW-0548">Nucleotidyltransferase</keyword>
<feature type="region of interest" description="Disordered" evidence="9">
    <location>
        <begin position="1061"/>
        <end position="1090"/>
    </location>
</feature>
<dbReference type="InterPro" id="IPR007120">
    <property type="entry name" value="DNA-dir_RNAP_su2_dom"/>
</dbReference>
<comment type="function">
    <text evidence="6 8">DNA-dependent RNA polymerase catalyzes the transcription of DNA into RNA using the four ribonucleoside triphosphates as substrates.</text>
</comment>
<comment type="caution">
    <text evidence="16">The sequence shown here is derived from an EMBL/GenBank/DDBJ whole genome shotgun (WGS) entry which is preliminary data.</text>
</comment>
<evidence type="ECO:0000313" key="16">
    <source>
        <dbReference type="EMBL" id="KPJ68746.1"/>
    </source>
</evidence>
<dbReference type="NCBIfam" id="NF001616">
    <property type="entry name" value="PRK00405.1"/>
    <property type="match status" value="1"/>
</dbReference>
<dbReference type="Gene3D" id="2.30.150.10">
    <property type="entry name" value="DNA-directed RNA polymerase, beta subunit, external 1 domain"/>
    <property type="match status" value="1"/>
</dbReference>
<dbReference type="Pfam" id="PF00562">
    <property type="entry name" value="RNA_pol_Rpb2_6"/>
    <property type="match status" value="1"/>
</dbReference>
<evidence type="ECO:0000256" key="3">
    <source>
        <dbReference type="ARBA" id="ARBA00022695"/>
    </source>
</evidence>
<dbReference type="InterPro" id="IPR010243">
    <property type="entry name" value="RNA_pol_bsu_bac"/>
</dbReference>
<feature type="domain" description="RNA polymerase Rpb2" evidence="12">
    <location>
        <begin position="133"/>
        <end position="318"/>
    </location>
</feature>
<dbReference type="PANTHER" id="PTHR20856">
    <property type="entry name" value="DNA-DIRECTED RNA POLYMERASE I SUBUNIT 2"/>
    <property type="match status" value="1"/>
</dbReference>
<dbReference type="GO" id="GO:0000428">
    <property type="term" value="C:DNA-directed RNA polymerase complex"/>
    <property type="evidence" value="ECO:0007669"/>
    <property type="project" value="UniProtKB-KW"/>
</dbReference>
<evidence type="ECO:0000259" key="14">
    <source>
        <dbReference type="Pfam" id="PF04565"/>
    </source>
</evidence>
<accession>A0A0S7Y2D1</accession>
<name>A0A0S7Y2D1_UNCSA</name>
<dbReference type="HAMAP" id="MF_01321">
    <property type="entry name" value="RNApol_bact_RpoB"/>
    <property type="match status" value="1"/>
</dbReference>
<dbReference type="GO" id="GO:0003677">
    <property type="term" value="F:DNA binding"/>
    <property type="evidence" value="ECO:0007669"/>
    <property type="project" value="UniProtKB-UniRule"/>
</dbReference>
<evidence type="ECO:0000259" key="10">
    <source>
        <dbReference type="Pfam" id="PF00562"/>
    </source>
</evidence>
<evidence type="ECO:0000313" key="17">
    <source>
        <dbReference type="Proteomes" id="UP000051861"/>
    </source>
</evidence>
<evidence type="ECO:0000259" key="15">
    <source>
        <dbReference type="Pfam" id="PF10385"/>
    </source>
</evidence>
<evidence type="ECO:0000259" key="12">
    <source>
        <dbReference type="Pfam" id="PF04561"/>
    </source>
</evidence>
<evidence type="ECO:0000256" key="1">
    <source>
        <dbReference type="ARBA" id="ARBA00022478"/>
    </source>
</evidence>
<dbReference type="Gene3D" id="3.90.1100.10">
    <property type="match status" value="1"/>
</dbReference>
<dbReference type="Pfam" id="PF04561">
    <property type="entry name" value="RNA_pol_Rpb2_2"/>
    <property type="match status" value="1"/>
</dbReference>
<feature type="domain" description="DNA-directed RNA polymerase beta subunit external 1" evidence="15">
    <location>
        <begin position="455"/>
        <end position="520"/>
    </location>
</feature>